<evidence type="ECO:0000313" key="2">
    <source>
        <dbReference type="EMBL" id="CQR29384.1"/>
    </source>
</evidence>
<feature type="region of interest" description="Disordered" evidence="1">
    <location>
        <begin position="1"/>
        <end position="23"/>
    </location>
</feature>
<gene>
    <name evidence="2" type="ORF">THICB1_120065</name>
</gene>
<protein>
    <recommendedName>
        <fullName evidence="4">Transposase</fullName>
    </recommendedName>
</protein>
<sequence>MGGEVTGKPGLRDNGCRKKPQFYAPRRPLKARYDAVQTAFSIPTFRPCPHRNPFPRSTRTSSSAIPTRPSACISPTRQRVISPRRLRNWPRGWATV</sequence>
<organism evidence="2 3">
    <name type="scientific">Thiomonas arsenitoxydans (strain DSM 22701 / CIP 110005 / 3As)</name>
    <dbReference type="NCBI Taxonomy" id="426114"/>
    <lineage>
        <taxon>Bacteria</taxon>
        <taxon>Pseudomonadati</taxon>
        <taxon>Pseudomonadota</taxon>
        <taxon>Betaproteobacteria</taxon>
        <taxon>Burkholderiales</taxon>
        <taxon>Thiomonas</taxon>
    </lineage>
</organism>
<evidence type="ECO:0008006" key="4">
    <source>
        <dbReference type="Google" id="ProtNLM"/>
    </source>
</evidence>
<reference evidence="2 3" key="1">
    <citation type="submission" date="2015-03" db="EMBL/GenBank/DDBJ databases">
        <authorList>
            <person name="Regsiter A."/>
            <person name="william w."/>
        </authorList>
    </citation>
    <scope>NUCLEOTIDE SEQUENCE [LARGE SCALE GENOMIC DNA]</scope>
    <source>
        <strain evidence="2 3">CB1</strain>
    </source>
</reference>
<dbReference type="Proteomes" id="UP000078599">
    <property type="component" value="Unassembled WGS sequence"/>
</dbReference>
<feature type="region of interest" description="Disordered" evidence="1">
    <location>
        <begin position="46"/>
        <end position="78"/>
    </location>
</feature>
<proteinExistence type="predicted"/>
<evidence type="ECO:0000313" key="3">
    <source>
        <dbReference type="Proteomes" id="UP000078599"/>
    </source>
</evidence>
<name>A0ABM9T345_THIA3</name>
<comment type="caution">
    <text evidence="2">The sequence shown here is derived from an EMBL/GenBank/DDBJ whole genome shotgun (WGS) entry which is preliminary data.</text>
</comment>
<evidence type="ECO:0000256" key="1">
    <source>
        <dbReference type="SAM" id="MobiDB-lite"/>
    </source>
</evidence>
<feature type="compositionally biased region" description="Polar residues" evidence="1">
    <location>
        <begin position="55"/>
        <end position="65"/>
    </location>
</feature>
<accession>A0ABM9T345</accession>
<keyword evidence="3" id="KW-1185">Reference proteome</keyword>
<dbReference type="EMBL" id="CTRI01000004">
    <property type="protein sequence ID" value="CQR29384.1"/>
    <property type="molecule type" value="Genomic_DNA"/>
</dbReference>